<sequence length="392" mass="42245">MADASSPPQVVITSETESTADLKKQDTGKTHGDRNTPVPHASHPGAVQQNAPSEDAGTAVSSSLTLLQTPASPSATSSTISIGIPPTCTDLPMYDDQVQQIEDLADKYKIVDGQKGFLVSAKWWTRVQARSLHPPASADKDATEGEVGPIDNAGIAMVTDDSGKLLDHAGEKFVVLRPGLRYGEDYIIVPTEGWDLLLSWYGLAKDSPIITRYAYDMTGPDDVLPSVDYEVDPPIFTVLKVLADHTPQTQRESADPPPRMVASKFMLANEWLKKAKELVHIDINTKVRVWRILGGLKSNAASGLPSPAASRSASPAPGTEMVATVPDRMILDVNAFVALSKGEHRDDLNLEDNTANEKYNGSSKLGMYAGRSDLIALEEQKKTGKWASDNSD</sequence>
<dbReference type="OrthoDB" id="952271at2759"/>
<dbReference type="GO" id="GO:0004843">
    <property type="term" value="F:cysteine-type deubiquitinase activity"/>
    <property type="evidence" value="ECO:0007669"/>
    <property type="project" value="InterPro"/>
</dbReference>
<dbReference type="STRING" id="1664694.A0A0N1H4F4"/>
<feature type="domain" description="DUSP" evidence="2">
    <location>
        <begin position="92"/>
        <end position="215"/>
    </location>
</feature>
<dbReference type="VEuPathDB" id="FungiDB:AB675_11478"/>
<dbReference type="AlphaFoldDB" id="A0A0N1H4F4"/>
<evidence type="ECO:0000256" key="1">
    <source>
        <dbReference type="SAM" id="MobiDB-lite"/>
    </source>
</evidence>
<dbReference type="Pfam" id="PF06337">
    <property type="entry name" value="DUSP"/>
    <property type="match status" value="1"/>
</dbReference>
<evidence type="ECO:0000313" key="3">
    <source>
        <dbReference type="EMBL" id="KPI40206.1"/>
    </source>
</evidence>
<organism evidence="3 4">
    <name type="scientific">Cyphellophora attinorum</name>
    <dbReference type="NCBI Taxonomy" id="1664694"/>
    <lineage>
        <taxon>Eukaryota</taxon>
        <taxon>Fungi</taxon>
        <taxon>Dikarya</taxon>
        <taxon>Ascomycota</taxon>
        <taxon>Pezizomycotina</taxon>
        <taxon>Eurotiomycetes</taxon>
        <taxon>Chaetothyriomycetidae</taxon>
        <taxon>Chaetothyriales</taxon>
        <taxon>Cyphellophoraceae</taxon>
        <taxon>Cyphellophora</taxon>
    </lineage>
</organism>
<proteinExistence type="predicted"/>
<dbReference type="SMART" id="SM00695">
    <property type="entry name" value="DUSP"/>
    <property type="match status" value="1"/>
</dbReference>
<evidence type="ECO:0000259" key="2">
    <source>
        <dbReference type="PROSITE" id="PS51283"/>
    </source>
</evidence>
<dbReference type="InterPro" id="IPR006615">
    <property type="entry name" value="Pept_C19_DUSP"/>
</dbReference>
<accession>A0A0N1H4F4</accession>
<feature type="compositionally biased region" description="Low complexity" evidence="1">
    <location>
        <begin position="301"/>
        <end position="317"/>
    </location>
</feature>
<dbReference type="EMBL" id="LFJN01000013">
    <property type="protein sequence ID" value="KPI40206.1"/>
    <property type="molecule type" value="Genomic_DNA"/>
</dbReference>
<evidence type="ECO:0000313" key="4">
    <source>
        <dbReference type="Proteomes" id="UP000038010"/>
    </source>
</evidence>
<comment type="caution">
    <text evidence="3">The sequence shown here is derived from an EMBL/GenBank/DDBJ whole genome shotgun (WGS) entry which is preliminary data.</text>
</comment>
<feature type="compositionally biased region" description="Basic and acidic residues" evidence="1">
    <location>
        <begin position="20"/>
        <end position="34"/>
    </location>
</feature>
<dbReference type="RefSeq" id="XP_018000169.1">
    <property type="nucleotide sequence ID" value="XM_018140328.1"/>
</dbReference>
<feature type="compositionally biased region" description="Polar residues" evidence="1">
    <location>
        <begin position="1"/>
        <end position="19"/>
    </location>
</feature>
<dbReference type="PROSITE" id="PS51283">
    <property type="entry name" value="DUSP"/>
    <property type="match status" value="1"/>
</dbReference>
<dbReference type="SUPFAM" id="SSF143791">
    <property type="entry name" value="DUSP-like"/>
    <property type="match status" value="1"/>
</dbReference>
<keyword evidence="4" id="KW-1185">Reference proteome</keyword>
<protein>
    <recommendedName>
        <fullName evidence="2">DUSP domain-containing protein</fullName>
    </recommendedName>
</protein>
<reference evidence="3 4" key="1">
    <citation type="submission" date="2015-06" db="EMBL/GenBank/DDBJ databases">
        <title>Draft genome of the ant-associated black yeast Phialophora attae CBS 131958.</title>
        <authorList>
            <person name="Moreno L.F."/>
            <person name="Stielow B.J."/>
            <person name="de Hoog S."/>
            <person name="Vicente V.A."/>
            <person name="Weiss V.A."/>
            <person name="de Vries M."/>
            <person name="Cruz L.M."/>
            <person name="Souza E.M."/>
        </authorList>
    </citation>
    <scope>NUCLEOTIDE SEQUENCE [LARGE SCALE GENOMIC DNA]</scope>
    <source>
        <strain evidence="3 4">CBS 131958</strain>
    </source>
</reference>
<gene>
    <name evidence="3" type="ORF">AB675_11478</name>
</gene>
<dbReference type="GeneID" id="28732209"/>
<feature type="region of interest" description="Disordered" evidence="1">
    <location>
        <begin position="301"/>
        <end position="320"/>
    </location>
</feature>
<feature type="region of interest" description="Disordered" evidence="1">
    <location>
        <begin position="1"/>
        <end position="61"/>
    </location>
</feature>
<dbReference type="InterPro" id="IPR035927">
    <property type="entry name" value="DUSP-like_sf"/>
</dbReference>
<name>A0A0N1H4F4_9EURO</name>
<dbReference type="Proteomes" id="UP000038010">
    <property type="component" value="Unassembled WGS sequence"/>
</dbReference>
<dbReference type="Gene3D" id="3.30.2230.10">
    <property type="entry name" value="DUSP-like"/>
    <property type="match status" value="1"/>
</dbReference>